<reference evidence="1" key="2">
    <citation type="journal article" date="2015" name="Data Brief">
        <title>Shoot transcriptome of the giant reed, Arundo donax.</title>
        <authorList>
            <person name="Barrero R.A."/>
            <person name="Guerrero F.D."/>
            <person name="Moolhuijzen P."/>
            <person name="Goolsby J.A."/>
            <person name="Tidwell J."/>
            <person name="Bellgard S.E."/>
            <person name="Bellgard M.I."/>
        </authorList>
    </citation>
    <scope>NUCLEOTIDE SEQUENCE</scope>
    <source>
        <tissue evidence="1">Shoot tissue taken approximately 20 cm above the soil surface</tissue>
    </source>
</reference>
<dbReference type="EMBL" id="GBRH01176521">
    <property type="protein sequence ID" value="JAE21375.1"/>
    <property type="molecule type" value="Transcribed_RNA"/>
</dbReference>
<sequence>MTNLCIFFPSHNTRFSLFTSSTPTHALFRTHSTRMIDHGTTQFQTRTQPKQV</sequence>
<reference evidence="1" key="1">
    <citation type="submission" date="2014-09" db="EMBL/GenBank/DDBJ databases">
        <authorList>
            <person name="Magalhaes I.L.F."/>
            <person name="Oliveira U."/>
            <person name="Santos F.R."/>
            <person name="Vidigal T.H.D.A."/>
            <person name="Brescovit A.D."/>
            <person name="Santos A.J."/>
        </authorList>
    </citation>
    <scope>NUCLEOTIDE SEQUENCE</scope>
    <source>
        <tissue evidence="1">Shoot tissue taken approximately 20 cm above the soil surface</tissue>
    </source>
</reference>
<proteinExistence type="predicted"/>
<accession>A0A0A9G8H4</accession>
<organism evidence="1">
    <name type="scientific">Arundo donax</name>
    <name type="common">Giant reed</name>
    <name type="synonym">Donax arundinaceus</name>
    <dbReference type="NCBI Taxonomy" id="35708"/>
    <lineage>
        <taxon>Eukaryota</taxon>
        <taxon>Viridiplantae</taxon>
        <taxon>Streptophyta</taxon>
        <taxon>Embryophyta</taxon>
        <taxon>Tracheophyta</taxon>
        <taxon>Spermatophyta</taxon>
        <taxon>Magnoliopsida</taxon>
        <taxon>Liliopsida</taxon>
        <taxon>Poales</taxon>
        <taxon>Poaceae</taxon>
        <taxon>PACMAD clade</taxon>
        <taxon>Arundinoideae</taxon>
        <taxon>Arundineae</taxon>
        <taxon>Arundo</taxon>
    </lineage>
</organism>
<name>A0A0A9G8H4_ARUDO</name>
<protein>
    <submittedName>
        <fullName evidence="1">Uncharacterized protein</fullName>
    </submittedName>
</protein>
<evidence type="ECO:0000313" key="1">
    <source>
        <dbReference type="EMBL" id="JAE21375.1"/>
    </source>
</evidence>
<dbReference type="AlphaFoldDB" id="A0A0A9G8H4"/>